<reference evidence="4 5" key="1">
    <citation type="submission" date="2021-08" db="EMBL/GenBank/DDBJ databases">
        <title>WGS assembly of Ceratopteris richardii.</title>
        <authorList>
            <person name="Marchant D.B."/>
            <person name="Chen G."/>
            <person name="Jenkins J."/>
            <person name="Shu S."/>
            <person name="Leebens-Mack J."/>
            <person name="Grimwood J."/>
            <person name="Schmutz J."/>
            <person name="Soltis P."/>
            <person name="Soltis D."/>
            <person name="Chen Z.-H."/>
        </authorList>
    </citation>
    <scope>NUCLEOTIDE SEQUENCE [LARGE SCALE GENOMIC DNA]</scope>
    <source>
        <strain evidence="4">Whitten #5841</strain>
        <tissue evidence="4">Leaf</tissue>
    </source>
</reference>
<dbReference type="GO" id="GO:0004029">
    <property type="term" value="F:aldehyde dehydrogenase (NAD+) activity"/>
    <property type="evidence" value="ECO:0007669"/>
    <property type="project" value="TreeGrafter"/>
</dbReference>
<dbReference type="PANTHER" id="PTHR43570">
    <property type="entry name" value="ALDEHYDE DEHYDROGENASE"/>
    <property type="match status" value="1"/>
</dbReference>
<dbReference type="PANTHER" id="PTHR43570:SF16">
    <property type="entry name" value="ALDEHYDE DEHYDROGENASE TYPE III, ISOFORM Q"/>
    <property type="match status" value="1"/>
</dbReference>
<comment type="caution">
    <text evidence="4">The sequence shown here is derived from an EMBL/GenBank/DDBJ whole genome shotgun (WGS) entry which is preliminary data.</text>
</comment>
<evidence type="ECO:0000313" key="5">
    <source>
        <dbReference type="Proteomes" id="UP000825935"/>
    </source>
</evidence>
<proteinExistence type="inferred from homology"/>
<organism evidence="4 5">
    <name type="scientific">Ceratopteris richardii</name>
    <name type="common">Triangle waterfern</name>
    <dbReference type="NCBI Taxonomy" id="49495"/>
    <lineage>
        <taxon>Eukaryota</taxon>
        <taxon>Viridiplantae</taxon>
        <taxon>Streptophyta</taxon>
        <taxon>Embryophyta</taxon>
        <taxon>Tracheophyta</taxon>
        <taxon>Polypodiopsida</taxon>
        <taxon>Polypodiidae</taxon>
        <taxon>Polypodiales</taxon>
        <taxon>Pteridineae</taxon>
        <taxon>Pteridaceae</taxon>
        <taxon>Parkerioideae</taxon>
        <taxon>Ceratopteris</taxon>
    </lineage>
</organism>
<dbReference type="Gene3D" id="3.40.605.10">
    <property type="entry name" value="Aldehyde Dehydrogenase, Chain A, domain 1"/>
    <property type="match status" value="1"/>
</dbReference>
<dbReference type="OrthoDB" id="440325at2759"/>
<dbReference type="InterPro" id="IPR015590">
    <property type="entry name" value="Aldehyde_DH_dom"/>
</dbReference>
<dbReference type="Proteomes" id="UP000825935">
    <property type="component" value="Chromosome 27"/>
</dbReference>
<dbReference type="Pfam" id="PF00171">
    <property type="entry name" value="Aldedh"/>
    <property type="match status" value="1"/>
</dbReference>
<dbReference type="OMA" id="PSELCEA"/>
<evidence type="ECO:0000256" key="2">
    <source>
        <dbReference type="ARBA" id="ARBA00023002"/>
    </source>
</evidence>
<keyword evidence="2" id="KW-0560">Oxidoreductase</keyword>
<feature type="domain" description="Aldehyde dehydrogenase" evidence="3">
    <location>
        <begin position="5"/>
        <end position="121"/>
    </location>
</feature>
<dbReference type="GO" id="GO:0005737">
    <property type="term" value="C:cytoplasm"/>
    <property type="evidence" value="ECO:0007669"/>
    <property type="project" value="TreeGrafter"/>
</dbReference>
<dbReference type="InterPro" id="IPR016161">
    <property type="entry name" value="Ald_DH/histidinol_DH"/>
</dbReference>
<dbReference type="EMBL" id="CM035432">
    <property type="protein sequence ID" value="KAH7295653.1"/>
    <property type="molecule type" value="Genomic_DNA"/>
</dbReference>
<evidence type="ECO:0000313" key="4">
    <source>
        <dbReference type="EMBL" id="KAH7295653.1"/>
    </source>
</evidence>
<dbReference type="InterPro" id="IPR016162">
    <property type="entry name" value="Ald_DH_N"/>
</dbReference>
<protein>
    <recommendedName>
        <fullName evidence="3">Aldehyde dehydrogenase domain-containing protein</fullName>
    </recommendedName>
</protein>
<evidence type="ECO:0000256" key="1">
    <source>
        <dbReference type="ARBA" id="ARBA00009986"/>
    </source>
</evidence>
<dbReference type="InterPro" id="IPR012394">
    <property type="entry name" value="Aldehyde_DH_NAD(P)"/>
</dbReference>
<keyword evidence="5" id="KW-1185">Reference proteome</keyword>
<dbReference type="SUPFAM" id="SSF53720">
    <property type="entry name" value="ALDH-like"/>
    <property type="match status" value="1"/>
</dbReference>
<sequence>MELSQAAAANAQVRRAFKSGRTRSFEWRTQQLVALKALLQKDEGEIAQALYQDLGKSPFESFATEIGPLLNSCDETIKSLKAWMSPQKVSLPLVTLPGSASILAEPLGAVLIFSAWNFPICELQFILYLHELR</sequence>
<evidence type="ECO:0000259" key="3">
    <source>
        <dbReference type="Pfam" id="PF00171"/>
    </source>
</evidence>
<comment type="similarity">
    <text evidence="1">Belongs to the aldehyde dehydrogenase family.</text>
</comment>
<dbReference type="AlphaFoldDB" id="A0A8T2RJD6"/>
<gene>
    <name evidence="4" type="ORF">KP509_27G059200</name>
</gene>
<dbReference type="GO" id="GO:0006081">
    <property type="term" value="P:aldehyde metabolic process"/>
    <property type="evidence" value="ECO:0007669"/>
    <property type="project" value="InterPro"/>
</dbReference>
<accession>A0A8T2RJD6</accession>
<name>A0A8T2RJD6_CERRI</name>